<organism evidence="4 5">
    <name type="scientific">Devosia crocina</name>
    <dbReference type="NCBI Taxonomy" id="429728"/>
    <lineage>
        <taxon>Bacteria</taxon>
        <taxon>Pseudomonadati</taxon>
        <taxon>Pseudomonadota</taxon>
        <taxon>Alphaproteobacteria</taxon>
        <taxon>Hyphomicrobiales</taxon>
        <taxon>Devosiaceae</taxon>
        <taxon>Devosia</taxon>
    </lineage>
</organism>
<sequence>MSRIFGMILAGGEASRLGGVRKGELRVSGERMIDRVARGLAGVEPMIVVATGQRTDCPLPPPAVAVPDRQAFAAGPLGGLAAAKDFLITAAAPDDILVSAAADTPFLPSNYVSRLAGAAEICGAAFAAWGDDFYPTHCAWRLASLDDALAALPQSAGPRAALTLAGAERIDWKDESAANPFAGANTLAELLALHRRAVSA</sequence>
<evidence type="ECO:0000256" key="1">
    <source>
        <dbReference type="ARBA" id="ARBA00022679"/>
    </source>
</evidence>
<dbReference type="PANTHER" id="PTHR19136">
    <property type="entry name" value="MOLYBDENUM COFACTOR GUANYLYLTRANSFERASE"/>
    <property type="match status" value="1"/>
</dbReference>
<dbReference type="OrthoDB" id="9788394at2"/>
<dbReference type="InterPro" id="IPR029044">
    <property type="entry name" value="Nucleotide-diphossugar_trans"/>
</dbReference>
<name>A0A1I7NED4_9HYPH</name>
<dbReference type="InterPro" id="IPR025877">
    <property type="entry name" value="MobA-like_NTP_Trfase"/>
</dbReference>
<dbReference type="SUPFAM" id="SSF53448">
    <property type="entry name" value="Nucleotide-diphospho-sugar transferases"/>
    <property type="match status" value="1"/>
</dbReference>
<gene>
    <name evidence="4" type="ORF">SAMN05216456_1857</name>
</gene>
<dbReference type="EMBL" id="FPCK01000001">
    <property type="protein sequence ID" value="SFV33027.1"/>
    <property type="molecule type" value="Genomic_DNA"/>
</dbReference>
<evidence type="ECO:0000256" key="2">
    <source>
        <dbReference type="ARBA" id="ARBA00022842"/>
    </source>
</evidence>
<protein>
    <submittedName>
        <fullName evidence="4">Molybdopterin-guanine dinucleotide biosynthesis protein A</fullName>
    </submittedName>
</protein>
<dbReference type="Pfam" id="PF12804">
    <property type="entry name" value="NTP_transf_3"/>
    <property type="match status" value="1"/>
</dbReference>
<proteinExistence type="predicted"/>
<dbReference type="PANTHER" id="PTHR19136:SF81">
    <property type="entry name" value="MOLYBDENUM COFACTOR GUANYLYLTRANSFERASE"/>
    <property type="match status" value="1"/>
</dbReference>
<dbReference type="Proteomes" id="UP000199074">
    <property type="component" value="Unassembled WGS sequence"/>
</dbReference>
<evidence type="ECO:0000259" key="3">
    <source>
        <dbReference type="Pfam" id="PF12804"/>
    </source>
</evidence>
<keyword evidence="2" id="KW-0460">Magnesium</keyword>
<dbReference type="RefSeq" id="WP_092423519.1">
    <property type="nucleotide sequence ID" value="NZ_FPCK01000001.1"/>
</dbReference>
<reference evidence="4 5" key="1">
    <citation type="submission" date="2016-10" db="EMBL/GenBank/DDBJ databases">
        <authorList>
            <person name="de Groot N.N."/>
        </authorList>
    </citation>
    <scope>NUCLEOTIDE SEQUENCE [LARGE SCALE GENOMIC DNA]</scope>
    <source>
        <strain evidence="4 5">IPL20</strain>
    </source>
</reference>
<dbReference type="STRING" id="429728.SAMN05216456_1857"/>
<evidence type="ECO:0000313" key="4">
    <source>
        <dbReference type="EMBL" id="SFV33027.1"/>
    </source>
</evidence>
<accession>A0A1I7NED4</accession>
<evidence type="ECO:0000313" key="5">
    <source>
        <dbReference type="Proteomes" id="UP000199074"/>
    </source>
</evidence>
<dbReference type="AlphaFoldDB" id="A0A1I7NED4"/>
<feature type="domain" description="MobA-like NTP transferase" evidence="3">
    <location>
        <begin position="6"/>
        <end position="162"/>
    </location>
</feature>
<keyword evidence="1" id="KW-0808">Transferase</keyword>
<dbReference type="GO" id="GO:0016779">
    <property type="term" value="F:nucleotidyltransferase activity"/>
    <property type="evidence" value="ECO:0007669"/>
    <property type="project" value="TreeGrafter"/>
</dbReference>
<dbReference type="Gene3D" id="3.90.550.10">
    <property type="entry name" value="Spore Coat Polysaccharide Biosynthesis Protein SpsA, Chain A"/>
    <property type="match status" value="1"/>
</dbReference>
<keyword evidence="5" id="KW-1185">Reference proteome</keyword>